<dbReference type="GO" id="GO:0005436">
    <property type="term" value="F:sodium:phosphate symporter activity"/>
    <property type="evidence" value="ECO:0007669"/>
    <property type="project" value="InterPro"/>
</dbReference>
<dbReference type="Proteomes" id="UP000294547">
    <property type="component" value="Unassembled WGS sequence"/>
</dbReference>
<dbReference type="EMBL" id="SNXY01000007">
    <property type="protein sequence ID" value="TDP85330.1"/>
    <property type="molecule type" value="Genomic_DNA"/>
</dbReference>
<feature type="transmembrane region" description="Helical" evidence="6">
    <location>
        <begin position="165"/>
        <end position="188"/>
    </location>
</feature>
<comment type="caution">
    <text evidence="8">The sequence shown here is derived from an EMBL/GenBank/DDBJ whole genome shotgun (WGS) entry which is preliminary data.</text>
</comment>
<feature type="transmembrane region" description="Helical" evidence="6">
    <location>
        <begin position="98"/>
        <end position="123"/>
    </location>
</feature>
<evidence type="ECO:0000256" key="4">
    <source>
        <dbReference type="ARBA" id="ARBA00022989"/>
    </source>
</evidence>
<dbReference type="InterPro" id="IPR026022">
    <property type="entry name" value="PhoU_dom"/>
</dbReference>
<proteinExistence type="predicted"/>
<name>A0A4R6RGB3_9HYPH</name>
<keyword evidence="5 6" id="KW-0472">Membrane</keyword>
<protein>
    <submittedName>
        <fullName evidence="8">Phosphate:Na+ symporter</fullName>
    </submittedName>
</protein>
<sequence>MADHQFLLDLLGGIALLVFATRMVKTGILRAYENALRTLLRRATATRIGALAAGVAAAAALQSSTAAGLLTASFAERGLVTLSAGLAVMLGADVGSTLVVQVMSVNLAALAPVLLVVGVLAFLDGRRPRVRQIGRVIVGLALMILSLKMIVAASGPARGSAAFDAVIAGVGGDVLLTVVFAAAATWMVHSSVAMVLLFMSLAASGAVPVPVALALTLGANVGSGMIPLGLTAGSGPSVRRILWGNFGFRVAGAAAAAALLPWIGPVLGSTGLSPAAQVALAHTGFNLLLAAVFLPVTGPVADLLVRLVPEPVVAPSPSRPLHLDDDLLDRPGLALGAATRELMRLADMVEAMLREAIVAFEPDGAVSRASIASQDTAIDELQEEIKLYLTRLTRGPLGEAEARRAFDLVVFTTNLEHVGDVIDKSLLPLAEKMRRRHVAFSDSGWREIREMHRTVLEQMRLALTVFVTQDTAMARDLIARKDEIRSREREAIALHLERLRAGTPASIETSAVHLDVIRDLKRIAAHVAVVAHPILEQAGLIGGSRLKSA</sequence>
<keyword evidence="2" id="KW-1003">Cell membrane</keyword>
<evidence type="ECO:0000313" key="9">
    <source>
        <dbReference type="Proteomes" id="UP000294547"/>
    </source>
</evidence>
<evidence type="ECO:0000256" key="1">
    <source>
        <dbReference type="ARBA" id="ARBA00004651"/>
    </source>
</evidence>
<keyword evidence="9" id="KW-1185">Reference proteome</keyword>
<keyword evidence="4 6" id="KW-1133">Transmembrane helix</keyword>
<dbReference type="PANTHER" id="PTHR10010">
    <property type="entry name" value="SOLUTE CARRIER FAMILY 34 SODIUM PHOSPHATE , MEMBER 2-RELATED"/>
    <property type="match status" value="1"/>
</dbReference>
<organism evidence="8 9">
    <name type="scientific">Oharaeibacter diazotrophicus</name>
    <dbReference type="NCBI Taxonomy" id="1920512"/>
    <lineage>
        <taxon>Bacteria</taxon>
        <taxon>Pseudomonadati</taxon>
        <taxon>Pseudomonadota</taxon>
        <taxon>Alphaproteobacteria</taxon>
        <taxon>Hyphomicrobiales</taxon>
        <taxon>Pleomorphomonadaceae</taxon>
        <taxon>Oharaeibacter</taxon>
    </lineage>
</organism>
<feature type="domain" description="PhoU" evidence="7">
    <location>
        <begin position="448"/>
        <end position="531"/>
    </location>
</feature>
<feature type="transmembrane region" description="Helical" evidence="6">
    <location>
        <begin position="135"/>
        <end position="153"/>
    </location>
</feature>
<feature type="transmembrane region" description="Helical" evidence="6">
    <location>
        <begin position="6"/>
        <end position="24"/>
    </location>
</feature>
<dbReference type="PANTHER" id="PTHR10010:SF46">
    <property type="entry name" value="SODIUM-DEPENDENT PHOSPHATE TRANSPORT PROTEIN 2B"/>
    <property type="match status" value="1"/>
</dbReference>
<dbReference type="NCBIfam" id="NF037997">
    <property type="entry name" value="Na_Pi_symport"/>
    <property type="match status" value="1"/>
</dbReference>
<evidence type="ECO:0000259" key="7">
    <source>
        <dbReference type="Pfam" id="PF01895"/>
    </source>
</evidence>
<feature type="transmembrane region" description="Helical" evidence="6">
    <location>
        <begin position="45"/>
        <end position="70"/>
    </location>
</feature>
<feature type="transmembrane region" description="Helical" evidence="6">
    <location>
        <begin position="195"/>
        <end position="221"/>
    </location>
</feature>
<feature type="transmembrane region" description="Helical" evidence="6">
    <location>
        <begin position="275"/>
        <end position="296"/>
    </location>
</feature>
<evidence type="ECO:0000256" key="2">
    <source>
        <dbReference type="ARBA" id="ARBA00022475"/>
    </source>
</evidence>
<feature type="transmembrane region" description="Helical" evidence="6">
    <location>
        <begin position="241"/>
        <end position="263"/>
    </location>
</feature>
<dbReference type="SUPFAM" id="SSF109755">
    <property type="entry name" value="PhoU-like"/>
    <property type="match status" value="1"/>
</dbReference>
<dbReference type="Pfam" id="PF02690">
    <property type="entry name" value="Na_Pi_cotrans"/>
    <property type="match status" value="1"/>
</dbReference>
<reference evidence="8 9" key="1">
    <citation type="submission" date="2019-03" db="EMBL/GenBank/DDBJ databases">
        <title>Genomic Encyclopedia of Type Strains, Phase IV (KMG-IV): sequencing the most valuable type-strain genomes for metagenomic binning, comparative biology and taxonomic classification.</title>
        <authorList>
            <person name="Goeker M."/>
        </authorList>
    </citation>
    <scope>NUCLEOTIDE SEQUENCE [LARGE SCALE GENOMIC DNA]</scope>
    <source>
        <strain evidence="8 9">DSM 102969</strain>
    </source>
</reference>
<evidence type="ECO:0000256" key="3">
    <source>
        <dbReference type="ARBA" id="ARBA00022692"/>
    </source>
</evidence>
<dbReference type="OrthoDB" id="5778511at2"/>
<evidence type="ECO:0000313" key="8">
    <source>
        <dbReference type="EMBL" id="TDP85330.1"/>
    </source>
</evidence>
<feature type="domain" description="PhoU" evidence="7">
    <location>
        <begin position="342"/>
        <end position="421"/>
    </location>
</feature>
<dbReference type="Pfam" id="PF01895">
    <property type="entry name" value="PhoU"/>
    <property type="match status" value="2"/>
</dbReference>
<accession>A0A4R6RGB3</accession>
<dbReference type="AlphaFoldDB" id="A0A4R6RGB3"/>
<evidence type="ECO:0000256" key="5">
    <source>
        <dbReference type="ARBA" id="ARBA00023136"/>
    </source>
</evidence>
<comment type="subcellular location">
    <subcellularLocation>
        <location evidence="1">Cell membrane</location>
        <topology evidence="1">Multi-pass membrane protein</topology>
    </subcellularLocation>
</comment>
<evidence type="ECO:0000256" key="6">
    <source>
        <dbReference type="SAM" id="Phobius"/>
    </source>
</evidence>
<dbReference type="InterPro" id="IPR003841">
    <property type="entry name" value="Na/Pi_transpt"/>
</dbReference>
<keyword evidence="3 6" id="KW-0812">Transmembrane</keyword>
<dbReference type="GO" id="GO:0005886">
    <property type="term" value="C:plasma membrane"/>
    <property type="evidence" value="ECO:0007669"/>
    <property type="project" value="UniProtKB-SubCell"/>
</dbReference>
<dbReference type="InterPro" id="IPR038078">
    <property type="entry name" value="PhoU-like_sf"/>
</dbReference>
<dbReference type="RefSeq" id="WP_126541186.1">
    <property type="nucleotide sequence ID" value="NZ_BSPM01000004.1"/>
</dbReference>
<dbReference type="Gene3D" id="1.20.58.220">
    <property type="entry name" value="Phosphate transport system protein phou homolog 2, domain 2"/>
    <property type="match status" value="1"/>
</dbReference>
<dbReference type="GO" id="GO:0044341">
    <property type="term" value="P:sodium-dependent phosphate transport"/>
    <property type="evidence" value="ECO:0007669"/>
    <property type="project" value="InterPro"/>
</dbReference>
<gene>
    <name evidence="8" type="ORF">EDD54_2182</name>
</gene>